<name>A0ACC0LB36_RHOML</name>
<accession>A0ACC0LB36</accession>
<reference evidence="1" key="1">
    <citation type="submission" date="2022-02" db="EMBL/GenBank/DDBJ databases">
        <title>Plant Genome Project.</title>
        <authorList>
            <person name="Zhang R.-G."/>
        </authorList>
    </citation>
    <scope>NUCLEOTIDE SEQUENCE</scope>
    <source>
        <strain evidence="1">AT1</strain>
    </source>
</reference>
<sequence length="1362" mass="151016">MVGNYCGSLNACLLTGGWLDSCGNLNPDLFVRNEPDCIIHDRSATLCTDKLAYFRIKELKDLLTQLGLSKQGKKQDLVDRILGILSDERVSGMWAKKNAVGKQEVAKLVDDIYRKMQVSGATDLASKGQVLSDSSNARRKEEVEDSYQMDKIRCPCGSSLQADSMIKCEDSKCHVWQHIGCVIIAEKPMEGVLPASPAIFYCELCRLTRADPFWLTVAHPLYPVKLITTSIPTDGTNPVQSVEKTFQLTRTDKDLLSKQDYDVQAWCMLLNDKVLFRMQWPQFTDLQFMLMFFVLLIDGLTGVPVRAINRPGSQLLGANGRDDGPIITPCTRDGINKISLTGCDSRVFCLGVRIVKRRTVQQSWRCPTPRQSAAMKSLVEAGIWVVTDSPPNPLLAQPQVWPGYQRLDGKARLLGCDLCVMGSKYGNTLDMRVRLILNLIPKESEGEQFEEALARVRRCVGGGTAMENADSDSDLEIVADAITVNLRCPMSGSRMKVAGRFKPCLHMGCFDLDVFVEMNQRSRKWQCPICLKNYALENIIIDPYFNRITSKMRDCGEDMTEIEVKHDGSWRAKAESYLGDLGLWHYPDGTLCAPTDGEVKPKSESFKQIKQEGVSDGHANLKLGIKKNRNGLWEVSKPEDTNALSSGNRLEKFENLDQNVIPMSSSATGSGRDGDDPSVNQGGGGNFDFSANNGIELDSLSLNIDQPYGFTNQSSAPFSDAELIVLSDSEEENDIMIPSETVYKNNRTDTGGATFPLPPHGIPDLYPDDPPLGTAGPSCLGLFNSNEDEYGMPIWSLPPGTRAGPSFQLFGSDADVTDALVDLEHGTTNCPTSMNGYALTAETTMRPDAFVPQPSVDHSNGDINDSLVDNPLAFGRDDPSLQIFLPTRPSDPSMQPILRDQPDVSNCIRSEDWISLRLGGGGPSGQVESTAENGLNSQQQLQAKEGTLDSLADTASLLLGMNDHRSGKPSRERSDSPFSFPRQRRSEFLSNGKQKNLCAFSFELPLCFVSNAFTFRLTRAGTNLSPSLSPQGGLRVCAVEEKMEVKELKVAQQPLMMTNWAPPKRQSHVVLGMSREAFPVSHSKWKTLDIHCDSSQSIWQSAVSKSDSSKLPELSFNRLQLSDQECIGLQKRNFGMFVAREAVLDEEYWVGIALSCATAAWLRAEAHWESLSYMRSIPLSDMNCLFLMFPRRHVDSYKRKYAEQEFYALKRRCTGQDGNSLKCSCFVAVKKEDKNKRRTVLNSVVGTLDLSMRQFLQGETYPGEVKRLSTVFACQEPCDAHKYAYVANVCVSKFARRQGIASNMLYLATDVATLSGMKQLFVHVNADNKPAQQLYQKTGFKIVEAASSPLSKDQRLLMNMEL</sequence>
<dbReference type="Proteomes" id="UP001062846">
    <property type="component" value="Chromosome 13"/>
</dbReference>
<proteinExistence type="predicted"/>
<evidence type="ECO:0000313" key="2">
    <source>
        <dbReference type="Proteomes" id="UP001062846"/>
    </source>
</evidence>
<keyword evidence="2" id="KW-1185">Reference proteome</keyword>
<organism evidence="1 2">
    <name type="scientific">Rhododendron molle</name>
    <name type="common">Chinese azalea</name>
    <name type="synonym">Azalea mollis</name>
    <dbReference type="NCBI Taxonomy" id="49168"/>
    <lineage>
        <taxon>Eukaryota</taxon>
        <taxon>Viridiplantae</taxon>
        <taxon>Streptophyta</taxon>
        <taxon>Embryophyta</taxon>
        <taxon>Tracheophyta</taxon>
        <taxon>Spermatophyta</taxon>
        <taxon>Magnoliopsida</taxon>
        <taxon>eudicotyledons</taxon>
        <taxon>Gunneridae</taxon>
        <taxon>Pentapetalae</taxon>
        <taxon>asterids</taxon>
        <taxon>Ericales</taxon>
        <taxon>Ericaceae</taxon>
        <taxon>Ericoideae</taxon>
        <taxon>Rhodoreae</taxon>
        <taxon>Rhododendron</taxon>
    </lineage>
</organism>
<protein>
    <submittedName>
        <fullName evidence="1">Uncharacterized protein</fullName>
    </submittedName>
</protein>
<dbReference type="EMBL" id="CM046400">
    <property type="protein sequence ID" value="KAI8525929.1"/>
    <property type="molecule type" value="Genomic_DNA"/>
</dbReference>
<comment type="caution">
    <text evidence="1">The sequence shown here is derived from an EMBL/GenBank/DDBJ whole genome shotgun (WGS) entry which is preliminary data.</text>
</comment>
<evidence type="ECO:0000313" key="1">
    <source>
        <dbReference type="EMBL" id="KAI8525929.1"/>
    </source>
</evidence>
<gene>
    <name evidence="1" type="ORF">RHMOL_Rhmol13G0269000</name>
</gene>